<dbReference type="Proteomes" id="UP000240481">
    <property type="component" value="Unassembled WGS sequence"/>
</dbReference>
<dbReference type="InterPro" id="IPR036388">
    <property type="entry name" value="WH-like_DNA-bd_sf"/>
</dbReference>
<dbReference type="OrthoDB" id="128473at2"/>
<dbReference type="InterPro" id="IPR053812">
    <property type="entry name" value="HTH_Sigma70_ECF-like"/>
</dbReference>
<accession>A0A0J8V8W8</accession>
<reference evidence="2 3" key="1">
    <citation type="submission" date="2018-01" db="EMBL/GenBank/DDBJ databases">
        <title>Whole genome sequencing of Histamine producing bacteria.</title>
        <authorList>
            <person name="Butler K."/>
        </authorList>
    </citation>
    <scope>NUCLEOTIDE SEQUENCE [LARGE SCALE GENOMIC DNA]</scope>
    <source>
        <strain evidence="2 3">DSM 24669</strain>
    </source>
</reference>
<evidence type="ECO:0000313" key="2">
    <source>
        <dbReference type="EMBL" id="PSW26033.1"/>
    </source>
</evidence>
<keyword evidence="3" id="KW-1185">Reference proteome</keyword>
<organism evidence="2 3">
    <name type="scientific">Photobacterium swingsii</name>
    <dbReference type="NCBI Taxonomy" id="680026"/>
    <lineage>
        <taxon>Bacteria</taxon>
        <taxon>Pseudomonadati</taxon>
        <taxon>Pseudomonadota</taxon>
        <taxon>Gammaproteobacteria</taxon>
        <taxon>Vibrionales</taxon>
        <taxon>Vibrionaceae</taxon>
        <taxon>Photobacterium</taxon>
    </lineage>
</organism>
<dbReference type="RefSeq" id="WP_048899561.1">
    <property type="nucleotide sequence ID" value="NZ_AP024852.1"/>
</dbReference>
<dbReference type="STRING" id="680026.AB733_15410"/>
<proteinExistence type="predicted"/>
<evidence type="ECO:0000259" key="1">
    <source>
        <dbReference type="Pfam" id="PF07638"/>
    </source>
</evidence>
<dbReference type="Pfam" id="PF07638">
    <property type="entry name" value="Sigma70_ECF"/>
    <property type="match status" value="1"/>
</dbReference>
<protein>
    <recommendedName>
        <fullName evidence="1">RNA polymerase sigma-70 ECF-like HTH domain-containing protein</fullName>
    </recommendedName>
</protein>
<feature type="domain" description="RNA polymerase sigma-70 ECF-like HTH" evidence="1">
    <location>
        <begin position="12"/>
        <end position="196"/>
    </location>
</feature>
<comment type="caution">
    <text evidence="2">The sequence shown here is derived from an EMBL/GenBank/DDBJ whole genome shotgun (WGS) entry which is preliminary data.</text>
</comment>
<gene>
    <name evidence="2" type="ORF">C9I94_05645</name>
</gene>
<evidence type="ECO:0000313" key="3">
    <source>
        <dbReference type="Proteomes" id="UP000240481"/>
    </source>
</evidence>
<name>A0A0J8V8W8_9GAMM</name>
<dbReference type="InterPro" id="IPR013324">
    <property type="entry name" value="RNA_pol_sigma_r3/r4-like"/>
</dbReference>
<dbReference type="EMBL" id="PYLZ01000002">
    <property type="protein sequence ID" value="PSW26033.1"/>
    <property type="molecule type" value="Genomic_DNA"/>
</dbReference>
<dbReference type="Gene3D" id="1.10.10.10">
    <property type="entry name" value="Winged helix-like DNA-binding domain superfamily/Winged helix DNA-binding domain"/>
    <property type="match status" value="1"/>
</dbReference>
<dbReference type="AlphaFoldDB" id="A0A0J8V8W8"/>
<dbReference type="SUPFAM" id="SSF88659">
    <property type="entry name" value="Sigma3 and sigma4 domains of RNA polymerase sigma factors"/>
    <property type="match status" value="1"/>
</dbReference>
<sequence>MKEKQYLLQAHNATELLAGWQSRDKEKTNDFFTTAYQDIYSIIQGLLDKNKPVETIFIQASATELTHEAIIKLNKWRKDETPFTHRKEFIDYVRRSVWHLLFSEHESQQNKQDIKKNYADIEQLRSTVHLPDLSLSHDLYLVLSKLRDRYPSQAEAFEYKHFSASTNKEIAQLQNVTERTVNNRLLFATNYLRKALS</sequence>